<dbReference type="AlphaFoldDB" id="A0A420YKD1"/>
<evidence type="ECO:0000256" key="11">
    <source>
        <dbReference type="HAMAP-Rule" id="MF_03199"/>
    </source>
</evidence>
<keyword evidence="6 11" id="KW-0472">Membrane</keyword>
<reference evidence="15 16" key="1">
    <citation type="submission" date="2018-08" db="EMBL/GenBank/DDBJ databases">
        <title>Draft genome of the lignicolous fungus Coniochaeta pulveracea.</title>
        <authorList>
            <person name="Borstlap C.J."/>
            <person name="De Witt R.N."/>
            <person name="Botha A."/>
            <person name="Volschenk H."/>
        </authorList>
    </citation>
    <scope>NUCLEOTIDE SEQUENCE [LARGE SCALE GENOMIC DNA]</scope>
    <source>
        <strain evidence="15 16">CAB683</strain>
    </source>
</reference>
<evidence type="ECO:0000256" key="4">
    <source>
        <dbReference type="ARBA" id="ARBA00022824"/>
    </source>
</evidence>
<gene>
    <name evidence="11 15" type="primary">PFA4</name>
    <name evidence="15" type="ORF">DL546_008386</name>
</gene>
<sequence>MASIQTGPSARGLQVLAIPAVCLLILFLGHYSQYLFATAQNLGAGPLSTTQSVIFNTLLLCLWWTYYKACSVNPGVYPPIAASTPASSSTGLPPRWCKKCNAPKPPRAHHCRHCRRCVPKMDHHCPWTGNCVSLQTFPYFLRFLVYANLALAMLHYLVFLRARVLWADRYLPSYLGPSLSALITITVIELLASGTSLALAILLTTTLKSWFLNTTMIEGWEIERHETVVDRYSDEAYNPDDIIVQHIEFPYDLGFWDNMSQAMGTSNPLAWFWPFAGGPTVDPSGKGTGWEWEENGFNPRKGMWPPVDPDKVRRGKVGWPGQRSNMKMPESMTAEEMKRAFLQRQQEDFARRNGGDRFASGIIAELEEDEDLGHVEGYDFREDESEEEGMDGEPGWTNSDGDRLRDYGVDEDVDDEDYVQVDGGYDEDIPIAELLRRRRGYGEVR</sequence>
<evidence type="ECO:0000256" key="13">
    <source>
        <dbReference type="SAM" id="MobiDB-lite"/>
    </source>
</evidence>
<evidence type="ECO:0000256" key="7">
    <source>
        <dbReference type="ARBA" id="ARBA00023139"/>
    </source>
</evidence>
<feature type="transmembrane region" description="Helical" evidence="11 12">
    <location>
        <begin position="12"/>
        <end position="31"/>
    </location>
</feature>
<keyword evidence="3 11" id="KW-0812">Transmembrane</keyword>
<organism evidence="15 16">
    <name type="scientific">Coniochaeta pulveracea</name>
    <dbReference type="NCBI Taxonomy" id="177199"/>
    <lineage>
        <taxon>Eukaryota</taxon>
        <taxon>Fungi</taxon>
        <taxon>Dikarya</taxon>
        <taxon>Ascomycota</taxon>
        <taxon>Pezizomycotina</taxon>
        <taxon>Sordariomycetes</taxon>
        <taxon>Sordariomycetidae</taxon>
        <taxon>Coniochaetales</taxon>
        <taxon>Coniochaetaceae</taxon>
        <taxon>Coniochaeta</taxon>
    </lineage>
</organism>
<comment type="domain">
    <text evidence="11 12">The DHHC domain is required for palmitoyltransferase activity.</text>
</comment>
<evidence type="ECO:0000256" key="6">
    <source>
        <dbReference type="ARBA" id="ARBA00023136"/>
    </source>
</evidence>
<evidence type="ECO:0000256" key="12">
    <source>
        <dbReference type="RuleBase" id="RU079119"/>
    </source>
</evidence>
<evidence type="ECO:0000313" key="16">
    <source>
        <dbReference type="Proteomes" id="UP000275385"/>
    </source>
</evidence>
<keyword evidence="16" id="KW-1185">Reference proteome</keyword>
<comment type="catalytic activity">
    <reaction evidence="10 11 12">
        <text>L-cysteinyl-[protein] + hexadecanoyl-CoA = S-hexadecanoyl-L-cysteinyl-[protein] + CoA</text>
        <dbReference type="Rhea" id="RHEA:36683"/>
        <dbReference type="Rhea" id="RHEA-COMP:10131"/>
        <dbReference type="Rhea" id="RHEA-COMP:11032"/>
        <dbReference type="ChEBI" id="CHEBI:29950"/>
        <dbReference type="ChEBI" id="CHEBI:57287"/>
        <dbReference type="ChEBI" id="CHEBI:57379"/>
        <dbReference type="ChEBI" id="CHEBI:74151"/>
        <dbReference type="EC" id="2.3.1.225"/>
    </reaction>
</comment>
<feature type="domain" description="Palmitoyltransferase DHHC" evidence="14">
    <location>
        <begin position="94"/>
        <end position="221"/>
    </location>
</feature>
<dbReference type="EC" id="2.3.1.225" evidence="11"/>
<comment type="subcellular location">
    <subcellularLocation>
        <location evidence="11">Endoplasmic reticulum membrane</location>
        <topology evidence="11">Multi-pass membrane protein</topology>
    </subcellularLocation>
    <subcellularLocation>
        <location evidence="1">Membrane</location>
        <topology evidence="1">Multi-pass membrane protein</topology>
    </subcellularLocation>
</comment>
<comment type="similarity">
    <text evidence="11">Belongs to the DHHC palmitoyltransferase family. PFA4 subfamily.</text>
</comment>
<keyword evidence="7 11" id="KW-0564">Palmitate</keyword>
<feature type="region of interest" description="Disordered" evidence="13">
    <location>
        <begin position="296"/>
        <end position="330"/>
    </location>
</feature>
<dbReference type="InterPro" id="IPR001594">
    <property type="entry name" value="Palmitoyltrfase_DHHC"/>
</dbReference>
<feature type="active site" description="S-palmitoyl cysteine intermediate" evidence="11">
    <location>
        <position position="125"/>
    </location>
</feature>
<evidence type="ECO:0000256" key="8">
    <source>
        <dbReference type="ARBA" id="ARBA00023288"/>
    </source>
</evidence>
<dbReference type="HAMAP" id="MF_03199">
    <property type="entry name" value="DHHC_PAT_PFA4"/>
    <property type="match status" value="1"/>
</dbReference>
<feature type="transmembrane region" description="Helical" evidence="11 12">
    <location>
        <begin position="179"/>
        <end position="203"/>
    </location>
</feature>
<comment type="function">
    <text evidence="11">Mediates the reversible addition of palmitate to target proteins, thereby regulating their membrane association and biological function.</text>
</comment>
<dbReference type="InterPro" id="IPR039859">
    <property type="entry name" value="PFA4/ZDH16/20/ERF2-like"/>
</dbReference>
<keyword evidence="4 11" id="KW-0256">Endoplasmic reticulum</keyword>
<dbReference type="OrthoDB" id="331948at2759"/>
<dbReference type="Pfam" id="PF01529">
    <property type="entry name" value="DHHC"/>
    <property type="match status" value="1"/>
</dbReference>
<evidence type="ECO:0000313" key="15">
    <source>
        <dbReference type="EMBL" id="RKU48330.1"/>
    </source>
</evidence>
<dbReference type="GO" id="GO:0005789">
    <property type="term" value="C:endoplasmic reticulum membrane"/>
    <property type="evidence" value="ECO:0007669"/>
    <property type="project" value="UniProtKB-SubCell"/>
</dbReference>
<protein>
    <recommendedName>
        <fullName evidence="11">Palmitoyltransferase PFA4</fullName>
        <ecNumber evidence="11">2.3.1.225</ecNumber>
    </recommendedName>
    <alternativeName>
        <fullName evidence="11">Protein S-acyltransferase</fullName>
        <shortName evidence="11">PAT</shortName>
    </alternativeName>
    <alternativeName>
        <fullName evidence="11">Protein fatty acyltransferase 4</fullName>
    </alternativeName>
</protein>
<name>A0A420YKD1_9PEZI</name>
<dbReference type="InterPro" id="IPR033682">
    <property type="entry name" value="PFA4"/>
</dbReference>
<proteinExistence type="inferred from homology"/>
<evidence type="ECO:0000256" key="9">
    <source>
        <dbReference type="ARBA" id="ARBA00023315"/>
    </source>
</evidence>
<keyword evidence="9 11" id="KW-0012">Acyltransferase</keyword>
<evidence type="ECO:0000256" key="5">
    <source>
        <dbReference type="ARBA" id="ARBA00022989"/>
    </source>
</evidence>
<dbReference type="Proteomes" id="UP000275385">
    <property type="component" value="Unassembled WGS sequence"/>
</dbReference>
<feature type="region of interest" description="Disordered" evidence="13">
    <location>
        <begin position="381"/>
        <end position="413"/>
    </location>
</feature>
<feature type="transmembrane region" description="Helical" evidence="11 12">
    <location>
        <begin position="139"/>
        <end position="159"/>
    </location>
</feature>
<evidence type="ECO:0000256" key="3">
    <source>
        <dbReference type="ARBA" id="ARBA00022692"/>
    </source>
</evidence>
<evidence type="ECO:0000259" key="14">
    <source>
        <dbReference type="Pfam" id="PF01529"/>
    </source>
</evidence>
<dbReference type="PANTHER" id="PTHR12246">
    <property type="entry name" value="PALMITOYLTRANSFERASE ZDHHC16"/>
    <property type="match status" value="1"/>
</dbReference>
<dbReference type="GO" id="GO:0019706">
    <property type="term" value="F:protein-cysteine S-palmitoyltransferase activity"/>
    <property type="evidence" value="ECO:0007669"/>
    <property type="project" value="UniProtKB-UniRule"/>
</dbReference>
<comment type="caution">
    <text evidence="15">The sequence shown here is derived from an EMBL/GenBank/DDBJ whole genome shotgun (WGS) entry which is preliminary data.</text>
</comment>
<keyword evidence="8 11" id="KW-0449">Lipoprotein</keyword>
<feature type="transmembrane region" description="Helical" evidence="11 12">
    <location>
        <begin position="51"/>
        <end position="67"/>
    </location>
</feature>
<dbReference type="STRING" id="177199.A0A420YKD1"/>
<feature type="compositionally biased region" description="Acidic residues" evidence="13">
    <location>
        <begin position="381"/>
        <end position="391"/>
    </location>
</feature>
<keyword evidence="2 11" id="KW-0808">Transferase</keyword>
<dbReference type="PROSITE" id="PS50216">
    <property type="entry name" value="DHHC"/>
    <property type="match status" value="1"/>
</dbReference>
<evidence type="ECO:0000256" key="10">
    <source>
        <dbReference type="ARBA" id="ARBA00048048"/>
    </source>
</evidence>
<keyword evidence="5 11" id="KW-1133">Transmembrane helix</keyword>
<dbReference type="EMBL" id="QVQW01000005">
    <property type="protein sequence ID" value="RKU48330.1"/>
    <property type="molecule type" value="Genomic_DNA"/>
</dbReference>
<accession>A0A420YKD1</accession>
<evidence type="ECO:0000256" key="1">
    <source>
        <dbReference type="ARBA" id="ARBA00004141"/>
    </source>
</evidence>
<evidence type="ECO:0000256" key="2">
    <source>
        <dbReference type="ARBA" id="ARBA00022679"/>
    </source>
</evidence>